<dbReference type="InterPro" id="IPR020550">
    <property type="entry name" value="Inositol_monophosphatase_CS"/>
</dbReference>
<dbReference type="CDD" id="cd01638">
    <property type="entry name" value="CysQ"/>
    <property type="match status" value="1"/>
</dbReference>
<dbReference type="SUPFAM" id="SSF56655">
    <property type="entry name" value="Carbohydrate phosphatase"/>
    <property type="match status" value="1"/>
</dbReference>
<dbReference type="PROSITE" id="PS00630">
    <property type="entry name" value="IMP_2"/>
    <property type="match status" value="1"/>
</dbReference>
<dbReference type="GO" id="GO:0006020">
    <property type="term" value="P:inositol metabolic process"/>
    <property type="evidence" value="ECO:0007669"/>
    <property type="project" value="TreeGrafter"/>
</dbReference>
<accession>A0A317DZN5</accession>
<feature type="binding site" evidence="5">
    <location>
        <position position="88"/>
    </location>
    <ligand>
        <name>Mg(2+)</name>
        <dbReference type="ChEBI" id="CHEBI:18420"/>
        <label>1</label>
        <note>catalytic</note>
    </ligand>
</feature>
<evidence type="ECO:0000313" key="7">
    <source>
        <dbReference type="Proteomes" id="UP000246077"/>
    </source>
</evidence>
<dbReference type="InterPro" id="IPR000760">
    <property type="entry name" value="Inositol_monophosphatase-like"/>
</dbReference>
<reference evidence="7" key="1">
    <citation type="submission" date="2018-05" db="EMBL/GenBank/DDBJ databases">
        <title>Zavarzinia sp. HR-AS.</title>
        <authorList>
            <person name="Lee Y."/>
            <person name="Jeon C.O."/>
        </authorList>
    </citation>
    <scope>NUCLEOTIDE SEQUENCE [LARGE SCALE GENOMIC DNA]</scope>
    <source>
        <strain evidence="7">DSM 1231</strain>
    </source>
</reference>
<feature type="binding site" evidence="5">
    <location>
        <position position="207"/>
    </location>
    <ligand>
        <name>Mg(2+)</name>
        <dbReference type="ChEBI" id="CHEBI:18420"/>
        <label>1</label>
        <note>catalytic</note>
    </ligand>
</feature>
<dbReference type="EMBL" id="QGLF01000004">
    <property type="protein sequence ID" value="PWR19684.1"/>
    <property type="molecule type" value="Genomic_DNA"/>
</dbReference>
<evidence type="ECO:0000256" key="2">
    <source>
        <dbReference type="ARBA" id="ARBA00022723"/>
    </source>
</evidence>
<dbReference type="PRINTS" id="PR00377">
    <property type="entry name" value="IMPHPHTASES"/>
</dbReference>
<dbReference type="InterPro" id="IPR020583">
    <property type="entry name" value="Inositol_monoP_metal-BS"/>
</dbReference>
<dbReference type="GO" id="GO:0046854">
    <property type="term" value="P:phosphatidylinositol phosphate biosynthetic process"/>
    <property type="evidence" value="ECO:0007669"/>
    <property type="project" value="InterPro"/>
</dbReference>
<dbReference type="OrthoDB" id="9785695at2"/>
<dbReference type="PANTHER" id="PTHR20854">
    <property type="entry name" value="INOSITOL MONOPHOSPHATASE"/>
    <property type="match status" value="1"/>
</dbReference>
<comment type="cofactor">
    <cofactor evidence="5">
        <name>Mg(2+)</name>
        <dbReference type="ChEBI" id="CHEBI:18420"/>
    </cofactor>
</comment>
<dbReference type="Gene3D" id="3.30.540.10">
    <property type="entry name" value="Fructose-1,6-Bisphosphatase, subunit A, domain 1"/>
    <property type="match status" value="1"/>
</dbReference>
<dbReference type="PROSITE" id="PS00629">
    <property type="entry name" value="IMP_1"/>
    <property type="match status" value="1"/>
</dbReference>
<comment type="similarity">
    <text evidence="1">Belongs to the inositol monophosphatase superfamily.</text>
</comment>
<evidence type="ECO:0000256" key="3">
    <source>
        <dbReference type="ARBA" id="ARBA00022801"/>
    </source>
</evidence>
<proteinExistence type="inferred from homology"/>
<organism evidence="6 7">
    <name type="scientific">Zavarzinia compransoris</name>
    <dbReference type="NCBI Taxonomy" id="1264899"/>
    <lineage>
        <taxon>Bacteria</taxon>
        <taxon>Pseudomonadati</taxon>
        <taxon>Pseudomonadota</taxon>
        <taxon>Alphaproteobacteria</taxon>
        <taxon>Rhodospirillales</taxon>
        <taxon>Zavarziniaceae</taxon>
        <taxon>Zavarzinia</taxon>
    </lineage>
</organism>
<evidence type="ECO:0000313" key="6">
    <source>
        <dbReference type="EMBL" id="PWR19684.1"/>
    </source>
</evidence>
<evidence type="ECO:0000256" key="4">
    <source>
        <dbReference type="ARBA" id="ARBA00022842"/>
    </source>
</evidence>
<dbReference type="GO" id="GO:0007165">
    <property type="term" value="P:signal transduction"/>
    <property type="evidence" value="ECO:0007669"/>
    <property type="project" value="TreeGrafter"/>
</dbReference>
<keyword evidence="7" id="KW-1185">Reference proteome</keyword>
<dbReference type="AlphaFoldDB" id="A0A317DZN5"/>
<evidence type="ECO:0000256" key="5">
    <source>
        <dbReference type="PIRSR" id="PIRSR600760-2"/>
    </source>
</evidence>
<dbReference type="GO" id="GO:0046872">
    <property type="term" value="F:metal ion binding"/>
    <property type="evidence" value="ECO:0007669"/>
    <property type="project" value="UniProtKB-KW"/>
</dbReference>
<comment type="caution">
    <text evidence="6">The sequence shown here is derived from an EMBL/GenBank/DDBJ whole genome shotgun (WGS) entry which is preliminary data.</text>
</comment>
<keyword evidence="4 5" id="KW-0460">Magnesium</keyword>
<dbReference type="GO" id="GO:0008934">
    <property type="term" value="F:inositol monophosphate 1-phosphatase activity"/>
    <property type="evidence" value="ECO:0007669"/>
    <property type="project" value="TreeGrafter"/>
</dbReference>
<feature type="binding site" evidence="5">
    <location>
        <position position="86"/>
    </location>
    <ligand>
        <name>Mg(2+)</name>
        <dbReference type="ChEBI" id="CHEBI:18420"/>
        <label>1</label>
        <note>catalytic</note>
    </ligand>
</feature>
<feature type="binding site" evidence="5">
    <location>
        <position position="68"/>
    </location>
    <ligand>
        <name>Mg(2+)</name>
        <dbReference type="ChEBI" id="CHEBI:18420"/>
        <label>1</label>
        <note>catalytic</note>
    </ligand>
</feature>
<dbReference type="Gene3D" id="3.40.190.80">
    <property type="match status" value="1"/>
</dbReference>
<dbReference type="PANTHER" id="PTHR20854:SF4">
    <property type="entry name" value="INOSITOL-1-MONOPHOSPHATASE-RELATED"/>
    <property type="match status" value="1"/>
</dbReference>
<gene>
    <name evidence="6" type="ORF">DKG75_14545</name>
</gene>
<sequence>MAAGKDDLALLVAAARAAGRLALDYQAKGYKTWEKPGHGPVTEADLAIDEQLKATLGGARPGYGWLSEETADDPARLGAGRLFVVDPIDGTRAYVKGRPYYAVSVAVVEAGRPIAGVVYNPAREELYAAAEGAGATLNEAPIAVSGRGDLSGARLVGSVDLFRSALWPTPWPALEISPSNSIAYALCQVASGAQDGSVSLTGKSDWDIAAADLIVAEAGGIASTHLGEAFAYNRAVTRHRNVVSAGPALHRRLMDKLKEFRPPEDVAARLIG</sequence>
<feature type="binding site" evidence="5">
    <location>
        <position position="89"/>
    </location>
    <ligand>
        <name>Mg(2+)</name>
        <dbReference type="ChEBI" id="CHEBI:18420"/>
        <label>1</label>
        <note>catalytic</note>
    </ligand>
</feature>
<keyword evidence="3" id="KW-0378">Hydrolase</keyword>
<evidence type="ECO:0000256" key="1">
    <source>
        <dbReference type="ARBA" id="ARBA00009759"/>
    </source>
</evidence>
<dbReference type="Proteomes" id="UP000246077">
    <property type="component" value="Unassembled WGS sequence"/>
</dbReference>
<protein>
    <submittedName>
        <fullName evidence="6">3'(2'),5'-bisphosphate nucleotidase CysQ</fullName>
    </submittedName>
</protein>
<dbReference type="RefSeq" id="WP_109921858.1">
    <property type="nucleotide sequence ID" value="NZ_QGLF01000004.1"/>
</dbReference>
<dbReference type="Pfam" id="PF00459">
    <property type="entry name" value="Inositol_P"/>
    <property type="match status" value="1"/>
</dbReference>
<keyword evidence="2 5" id="KW-0479">Metal-binding</keyword>
<name>A0A317DZN5_9PROT</name>